<dbReference type="GO" id="GO:0051287">
    <property type="term" value="F:NAD binding"/>
    <property type="evidence" value="ECO:0007669"/>
    <property type="project" value="InterPro"/>
</dbReference>
<dbReference type="Pfam" id="PF04166">
    <property type="entry name" value="PdxA"/>
    <property type="match status" value="1"/>
</dbReference>
<keyword evidence="5" id="KW-1185">Reference proteome</keyword>
<reference evidence="4 5" key="1">
    <citation type="submission" date="2015-04" db="EMBL/GenBank/DDBJ databases">
        <title>Complete Genome Sequence of Kosmotoga pacifica SLHLJ1.</title>
        <authorList>
            <person name="Jiang L.J."/>
            <person name="Shao Z.Z."/>
            <person name="Jebbar M."/>
        </authorList>
    </citation>
    <scope>NUCLEOTIDE SEQUENCE [LARGE SCALE GENOMIC DNA]</scope>
    <source>
        <strain evidence="4 5">SLHLJ1</strain>
    </source>
</reference>
<dbReference type="GO" id="GO:0016491">
    <property type="term" value="F:oxidoreductase activity"/>
    <property type="evidence" value="ECO:0007669"/>
    <property type="project" value="UniProtKB-KW"/>
</dbReference>
<dbReference type="NCBIfam" id="TIGR00557">
    <property type="entry name" value="pdxA"/>
    <property type="match status" value="1"/>
</dbReference>
<dbReference type="PANTHER" id="PTHR30004:SF6">
    <property type="entry name" value="D-THREONATE 4-PHOSPHATE DEHYDROGENASE"/>
    <property type="match status" value="1"/>
</dbReference>
<keyword evidence="2" id="KW-0560">Oxidoreductase</keyword>
<sequence>MGDPAGIGPEIVLKFIKCGIGGYIIVGSLEVLAYYNEKLKVLDNISDNLTVCKTEEELREKLKSGESRILLDLGPVENLQPGKDIKESGEAAFSYVCKAVELTESGFTNAITTAPISKKALNMAGHHYNGHTELLADLTGTKRAYMMLYSDKLIVTHVTTHIALAEVSKRVTKEEIKEAFLLTLAFLKKLKSEPKIAIACIDPHCGEEGVIGTCDKNKTFEASRELRNAGYEALGPFPSDTVFLRCLRKEFDAVIAMYHDQGHIPLKLVGFDEGINVTLGLPILRTSVDHGTAYDIVEKGVAKEKNLLEAFKLAKKLTS</sequence>
<evidence type="ECO:0000256" key="1">
    <source>
        <dbReference type="ARBA" id="ARBA00022723"/>
    </source>
</evidence>
<name>A0A0G2ZE18_9BACT</name>
<gene>
    <name evidence="4" type="ORF">IX53_05740</name>
</gene>
<protein>
    <recommendedName>
        <fullName evidence="6">4-hydroxythreonine-4-phosphate dehydrogenase</fullName>
    </recommendedName>
</protein>
<dbReference type="KEGG" id="kpf:IX53_05740"/>
<proteinExistence type="predicted"/>
<dbReference type="EMBL" id="CP011232">
    <property type="protein sequence ID" value="AKI98291.1"/>
    <property type="molecule type" value="Genomic_DNA"/>
</dbReference>
<dbReference type="InterPro" id="IPR005255">
    <property type="entry name" value="PdxA_fam"/>
</dbReference>
<organism evidence="4 5">
    <name type="scientific">Kosmotoga pacifica</name>
    <dbReference type="NCBI Taxonomy" id="1330330"/>
    <lineage>
        <taxon>Bacteria</taxon>
        <taxon>Thermotogati</taxon>
        <taxon>Thermotogota</taxon>
        <taxon>Thermotogae</taxon>
        <taxon>Kosmotogales</taxon>
        <taxon>Kosmotogaceae</taxon>
        <taxon>Kosmotoga</taxon>
    </lineage>
</organism>
<dbReference type="GO" id="GO:0046872">
    <property type="term" value="F:metal ion binding"/>
    <property type="evidence" value="ECO:0007669"/>
    <property type="project" value="UniProtKB-KW"/>
</dbReference>
<dbReference type="Proteomes" id="UP000035159">
    <property type="component" value="Chromosome"/>
</dbReference>
<evidence type="ECO:0000313" key="5">
    <source>
        <dbReference type="Proteomes" id="UP000035159"/>
    </source>
</evidence>
<evidence type="ECO:0000313" key="4">
    <source>
        <dbReference type="EMBL" id="AKI98291.1"/>
    </source>
</evidence>
<dbReference type="PANTHER" id="PTHR30004">
    <property type="entry name" value="4-HYDROXYTHREONINE-4-PHOSPHATE DEHYDROGENASE"/>
    <property type="match status" value="1"/>
</dbReference>
<dbReference type="Gene3D" id="3.40.718.10">
    <property type="entry name" value="Isopropylmalate Dehydrogenase"/>
    <property type="match status" value="1"/>
</dbReference>
<dbReference type="SUPFAM" id="SSF53659">
    <property type="entry name" value="Isocitrate/Isopropylmalate dehydrogenase-like"/>
    <property type="match status" value="1"/>
</dbReference>
<evidence type="ECO:0000256" key="2">
    <source>
        <dbReference type="ARBA" id="ARBA00023002"/>
    </source>
</evidence>
<keyword evidence="3" id="KW-0520">NAD</keyword>
<dbReference type="STRING" id="1330330.IX53_05740"/>
<dbReference type="AlphaFoldDB" id="A0A0G2ZE18"/>
<dbReference type="PATRIC" id="fig|1330330.3.peg.1161"/>
<evidence type="ECO:0008006" key="6">
    <source>
        <dbReference type="Google" id="ProtNLM"/>
    </source>
</evidence>
<accession>A0A0G2ZE18</accession>
<keyword evidence="1" id="KW-0479">Metal-binding</keyword>
<evidence type="ECO:0000256" key="3">
    <source>
        <dbReference type="ARBA" id="ARBA00023027"/>
    </source>
</evidence>